<dbReference type="AlphaFoldDB" id="A0A6J5Y816"/>
<dbReference type="Proteomes" id="UP000507245">
    <property type="component" value="Unassembled WGS sequence"/>
</dbReference>
<evidence type="ECO:0000313" key="2">
    <source>
        <dbReference type="Proteomes" id="UP000507245"/>
    </source>
</evidence>
<keyword evidence="2" id="KW-1185">Reference proteome</keyword>
<gene>
    <name evidence="1" type="ORF">ORAREDHAP_LOCUS47173</name>
</gene>
<sequence length="60" mass="6538">MVGNLGGYGDEGITKSGEYGRLVDGGHQHKSFLASPLLSLQVANLLELLYKFVLLCSLWQ</sequence>
<proteinExistence type="predicted"/>
<evidence type="ECO:0000313" key="1">
    <source>
        <dbReference type="EMBL" id="CAB4319648.1"/>
    </source>
</evidence>
<protein>
    <submittedName>
        <fullName evidence="1">Uncharacterized protein</fullName>
    </submittedName>
</protein>
<organism evidence="1 2">
    <name type="scientific">Prunus armeniaca</name>
    <name type="common">Apricot</name>
    <name type="synonym">Armeniaca vulgaris</name>
    <dbReference type="NCBI Taxonomy" id="36596"/>
    <lineage>
        <taxon>Eukaryota</taxon>
        <taxon>Viridiplantae</taxon>
        <taxon>Streptophyta</taxon>
        <taxon>Embryophyta</taxon>
        <taxon>Tracheophyta</taxon>
        <taxon>Spermatophyta</taxon>
        <taxon>Magnoliopsida</taxon>
        <taxon>eudicotyledons</taxon>
        <taxon>Gunneridae</taxon>
        <taxon>Pentapetalae</taxon>
        <taxon>rosids</taxon>
        <taxon>fabids</taxon>
        <taxon>Rosales</taxon>
        <taxon>Rosaceae</taxon>
        <taxon>Amygdaloideae</taxon>
        <taxon>Amygdaleae</taxon>
        <taxon>Prunus</taxon>
    </lineage>
</organism>
<dbReference type="EMBL" id="CAEKKB010000008">
    <property type="protein sequence ID" value="CAB4319648.1"/>
    <property type="molecule type" value="Genomic_DNA"/>
</dbReference>
<name>A0A6J5Y816_PRUAR</name>
<reference evidence="2" key="1">
    <citation type="journal article" date="2020" name="Genome Biol.">
        <title>Gamete binning: chromosome-level and haplotype-resolved genome assembly enabled by high-throughput single-cell sequencing of gamete genomes.</title>
        <authorList>
            <person name="Campoy J.A."/>
            <person name="Sun H."/>
            <person name="Goel M."/>
            <person name="Jiao W.-B."/>
            <person name="Folz-Donahue K."/>
            <person name="Wang N."/>
            <person name="Rubio M."/>
            <person name="Liu C."/>
            <person name="Kukat C."/>
            <person name="Ruiz D."/>
            <person name="Huettel B."/>
            <person name="Schneeberger K."/>
        </authorList>
    </citation>
    <scope>NUCLEOTIDE SEQUENCE [LARGE SCALE GENOMIC DNA]</scope>
    <source>
        <strain evidence="2">cv. Rojo Pasion</strain>
    </source>
</reference>
<accession>A0A6J5Y816</accession>